<keyword evidence="3" id="KW-0479">Metal-binding</keyword>
<feature type="region of interest" description="Disordered" evidence="10">
    <location>
        <begin position="1399"/>
        <end position="1423"/>
    </location>
</feature>
<dbReference type="GO" id="GO:0000785">
    <property type="term" value="C:chromatin"/>
    <property type="evidence" value="ECO:0007669"/>
    <property type="project" value="UniProtKB-ARBA"/>
</dbReference>
<feature type="compositionally biased region" description="Polar residues" evidence="10">
    <location>
        <begin position="2126"/>
        <end position="2140"/>
    </location>
</feature>
<dbReference type="InterPro" id="IPR019787">
    <property type="entry name" value="Znf_PHD-finger"/>
</dbReference>
<dbReference type="Gene3D" id="3.30.40.10">
    <property type="entry name" value="Zinc/RING finger domain, C3HC4 (zinc finger)"/>
    <property type="match status" value="1"/>
</dbReference>
<gene>
    <name evidence="12" type="ORF">Tsubulata_027695</name>
</gene>
<dbReference type="Pfam" id="PF05965">
    <property type="entry name" value="FYRC"/>
    <property type="match status" value="1"/>
</dbReference>
<dbReference type="PROSITE" id="PS01359">
    <property type="entry name" value="ZF_PHD_1"/>
    <property type="match status" value="1"/>
</dbReference>
<dbReference type="SUPFAM" id="SSF47370">
    <property type="entry name" value="Bromodomain"/>
    <property type="match status" value="1"/>
</dbReference>
<evidence type="ECO:0000256" key="10">
    <source>
        <dbReference type="SAM" id="MobiDB-lite"/>
    </source>
</evidence>
<evidence type="ECO:0000259" key="11">
    <source>
        <dbReference type="PROSITE" id="PS50016"/>
    </source>
</evidence>
<dbReference type="PROSITE" id="PS51542">
    <property type="entry name" value="FYRN"/>
    <property type="match status" value="1"/>
</dbReference>
<evidence type="ECO:0000256" key="4">
    <source>
        <dbReference type="ARBA" id="ARBA00022771"/>
    </source>
</evidence>
<keyword evidence="13" id="KW-1185">Reference proteome</keyword>
<feature type="region of interest" description="Disordered" evidence="10">
    <location>
        <begin position="730"/>
        <end position="761"/>
    </location>
</feature>
<dbReference type="EMBL" id="JAKUCV010005746">
    <property type="protein sequence ID" value="KAJ4830037.1"/>
    <property type="molecule type" value="Genomic_DNA"/>
</dbReference>
<dbReference type="PROSITE" id="PS50016">
    <property type="entry name" value="ZF_PHD_2"/>
    <property type="match status" value="1"/>
</dbReference>
<keyword evidence="5" id="KW-0862">Zinc</keyword>
<comment type="caution">
    <text evidence="12">The sequence shown here is derived from an EMBL/GenBank/DDBJ whole genome shotgun (WGS) entry which is preliminary data.</text>
</comment>
<accession>A0A9Q0FET6</accession>
<proteinExistence type="predicted"/>
<dbReference type="InterPro" id="IPR036427">
    <property type="entry name" value="Bromodomain-like_sf"/>
</dbReference>
<dbReference type="GO" id="GO:0140993">
    <property type="term" value="F:histone modifying activity"/>
    <property type="evidence" value="ECO:0007669"/>
    <property type="project" value="UniProtKB-ARBA"/>
</dbReference>
<feature type="region of interest" description="Disordered" evidence="10">
    <location>
        <begin position="2126"/>
        <end position="2172"/>
    </location>
</feature>
<dbReference type="PANTHER" id="PTHR47162">
    <property type="entry name" value="OS02G0192300 PROTEIN"/>
    <property type="match status" value="1"/>
</dbReference>
<evidence type="ECO:0000256" key="7">
    <source>
        <dbReference type="ARBA" id="ARBA00023125"/>
    </source>
</evidence>
<dbReference type="InterPro" id="IPR028942">
    <property type="entry name" value="WHIM1_dom"/>
</dbReference>
<dbReference type="OrthoDB" id="1903104at2759"/>
<evidence type="ECO:0000256" key="2">
    <source>
        <dbReference type="ARBA" id="ARBA00022679"/>
    </source>
</evidence>
<evidence type="ECO:0000256" key="8">
    <source>
        <dbReference type="ARBA" id="ARBA00023242"/>
    </source>
</evidence>
<dbReference type="PANTHER" id="PTHR47162:SF10">
    <property type="entry name" value="METHYL-CPG-BINDING DOMAIN-CONTAINING PROTEIN 9 ISOFORM X1"/>
    <property type="match status" value="1"/>
</dbReference>
<dbReference type="PROSITE" id="PS51543">
    <property type="entry name" value="FYRC"/>
    <property type="match status" value="1"/>
</dbReference>
<feature type="compositionally biased region" description="Low complexity" evidence="10">
    <location>
        <begin position="1400"/>
        <end position="1418"/>
    </location>
</feature>
<dbReference type="GO" id="GO:0048731">
    <property type="term" value="P:system development"/>
    <property type="evidence" value="ECO:0007669"/>
    <property type="project" value="UniProtKB-ARBA"/>
</dbReference>
<organism evidence="12 13">
    <name type="scientific">Turnera subulata</name>
    <dbReference type="NCBI Taxonomy" id="218843"/>
    <lineage>
        <taxon>Eukaryota</taxon>
        <taxon>Viridiplantae</taxon>
        <taxon>Streptophyta</taxon>
        <taxon>Embryophyta</taxon>
        <taxon>Tracheophyta</taxon>
        <taxon>Spermatophyta</taxon>
        <taxon>Magnoliopsida</taxon>
        <taxon>eudicotyledons</taxon>
        <taxon>Gunneridae</taxon>
        <taxon>Pentapetalae</taxon>
        <taxon>rosids</taxon>
        <taxon>fabids</taxon>
        <taxon>Malpighiales</taxon>
        <taxon>Passifloraceae</taxon>
        <taxon>Turnera</taxon>
    </lineage>
</organism>
<feature type="compositionally biased region" description="Acidic residues" evidence="10">
    <location>
        <begin position="13"/>
        <end position="22"/>
    </location>
</feature>
<dbReference type="GO" id="GO:0003677">
    <property type="term" value="F:DNA binding"/>
    <property type="evidence" value="ECO:0007669"/>
    <property type="project" value="UniProtKB-KW"/>
</dbReference>
<dbReference type="Gene3D" id="3.30.160.360">
    <property type="match status" value="1"/>
</dbReference>
<feature type="compositionally biased region" description="Polar residues" evidence="10">
    <location>
        <begin position="2148"/>
        <end position="2162"/>
    </location>
</feature>
<dbReference type="GO" id="GO:0016740">
    <property type="term" value="F:transferase activity"/>
    <property type="evidence" value="ECO:0007669"/>
    <property type="project" value="UniProtKB-KW"/>
</dbReference>
<keyword evidence="7" id="KW-0238">DNA-binding</keyword>
<dbReference type="SUPFAM" id="SSF57903">
    <property type="entry name" value="FYVE/PHD zinc finger"/>
    <property type="match status" value="1"/>
</dbReference>
<feature type="domain" description="PHD-type" evidence="11">
    <location>
        <begin position="1177"/>
        <end position="1227"/>
    </location>
</feature>
<dbReference type="CDD" id="cd15519">
    <property type="entry name" value="PHD1_Lid2p_like"/>
    <property type="match status" value="1"/>
</dbReference>
<dbReference type="InterPro" id="IPR019786">
    <property type="entry name" value="Zinc_finger_PHD-type_CS"/>
</dbReference>
<feature type="compositionally biased region" description="Basic residues" evidence="10">
    <location>
        <begin position="2163"/>
        <end position="2172"/>
    </location>
</feature>
<dbReference type="InterPro" id="IPR001965">
    <property type="entry name" value="Znf_PHD"/>
</dbReference>
<dbReference type="InterPro" id="IPR003889">
    <property type="entry name" value="FYrich_C"/>
</dbReference>
<protein>
    <recommendedName>
        <fullName evidence="11">PHD-type domain-containing protein</fullName>
    </recommendedName>
</protein>
<feature type="region of interest" description="Disordered" evidence="10">
    <location>
        <begin position="1"/>
        <end position="30"/>
    </location>
</feature>
<comment type="subcellular location">
    <subcellularLocation>
        <location evidence="1">Nucleus</location>
    </subcellularLocation>
</comment>
<dbReference type="InterPro" id="IPR003888">
    <property type="entry name" value="FYrich_N"/>
</dbReference>
<keyword evidence="8" id="KW-0539">Nucleus</keyword>
<dbReference type="Proteomes" id="UP001141552">
    <property type="component" value="Unassembled WGS sequence"/>
</dbReference>
<evidence type="ECO:0000256" key="6">
    <source>
        <dbReference type="ARBA" id="ARBA00023117"/>
    </source>
</evidence>
<dbReference type="SMART" id="SM00249">
    <property type="entry name" value="PHD"/>
    <property type="match status" value="1"/>
</dbReference>
<evidence type="ECO:0000256" key="3">
    <source>
        <dbReference type="ARBA" id="ARBA00022723"/>
    </source>
</evidence>
<dbReference type="Pfam" id="PF15612">
    <property type="entry name" value="WHIM1"/>
    <property type="match status" value="1"/>
</dbReference>
<evidence type="ECO:0000313" key="13">
    <source>
        <dbReference type="Proteomes" id="UP001141552"/>
    </source>
</evidence>
<keyword evidence="2" id="KW-0808">Transferase</keyword>
<dbReference type="GO" id="GO:0005634">
    <property type="term" value="C:nucleus"/>
    <property type="evidence" value="ECO:0007669"/>
    <property type="project" value="UniProtKB-SubCell"/>
</dbReference>
<reference evidence="12" key="1">
    <citation type="submission" date="2022-02" db="EMBL/GenBank/DDBJ databases">
        <authorList>
            <person name="Henning P.M."/>
            <person name="McCubbin A.G."/>
            <person name="Shore J.S."/>
        </authorList>
    </citation>
    <scope>NUCLEOTIDE SEQUENCE</scope>
    <source>
        <strain evidence="12">F60SS</strain>
        <tissue evidence="12">Leaves</tissue>
    </source>
</reference>
<dbReference type="GO" id="GO:0008270">
    <property type="term" value="F:zinc ion binding"/>
    <property type="evidence" value="ECO:0007669"/>
    <property type="project" value="UniProtKB-KW"/>
</dbReference>
<sequence>MEEELNGYGSKLEEEEEEEEESPSNRAVPFDIDLNETPICSPREAALAVAGDDGARSEAADGSGKGKVVLLDINALPSEQDGEEVEEEEEEQSCKLVNYFGVHRVGETSSAGDSNSTAVTGSNLFALGNHFDLTKTSGSMTSFAMSSPVDIIQPRLNYDRNLIEAGMDYVFMTKHWASDYSTHALPFQNLSEKFLQALREYVFNNNGILEDGWHVEFSYCQKRCKTLAVYCSPDGNRFESMLDVACHLGLVSNCYPLMPQERSDKFVFVRSGLHLNKRSCEESFKSSFCGELSLGTVTMGAEACQLRSNLIATGARPEGNGGCDSLEHNDEFPVQFEDFFILSVGEVDPRPSYHNAAQIWPIGYKSSWHDKITGSLFVCNISDGGDCGPVFQVQRFPCSAKPIPIGSTVLSRPSFGAENRKVSTIHDVDVFEDINVEMMFSESSPPHLDFDVMHSAGYEAHDVYNSQPMCESQSQNIAKQSTNHKRFGDEIGEFQVEGRSSSSVWRMVSENLVRACREIYQRNGVCKFCCSHDTSGWCPSCVILDNVRAIESTNSLAKFCHTSGPFDIPCEIHSSNELTNCSEALGKWLDQDRFGLDVAFVQEIIEQLPGVHACVDYTFLNKRCKKSELHTVGSGFLLAKRKSDARDEREADGTLRGCKRLRKQAAQRCPPGNFLSSKLPIDMIGDVLESWELLWRFSGVFGLEEAFSFKELEDELIDCSSDVRGSSVSMANEMSQHALSTDETEPSSATDKKRRAPDASNSCRGRILTKAHCSLLKVLFTELQPKLSAFMDPTLETGESKPRKRRKKEADNLTFAKKTMLDWLPINELTWPELARRYMLAVSLVGGNLDSVDILNRESSKVFNCLQGHSGPLCASLPGVAGMEADALLIAEATKKIFGSSNSFKDHLNVEPNDSDAAAACETENVNESEIPEWALALEPVRKLPTNVGARIRKRIYEALEKNPPEWAKKVLEHSISKEVYKGNASGPTKKAVLSVLARVHDENQEKKPTKRKKCKYAGTSSDVIMKQCRKVLRRAAAADEDKVFCNLLGRTLLHSSDNDDGGLLGFSTMVSRPLDFRTIDLRLAFGAYGESHEAFLEDVREVWQHIRAAYADQTDLLHLAETLSQNFEELYQKEVLILVNKLTDYDNAECLSSEAKRDMEDIFEQSSEIPKAPWDEGVCKICGVDKDDDSVLLCDQCDSGYHTYCLNPPLARIPEGNWYCPSCVTGQCTSEAASQVTQSAVQCHKNRRQGDSDGLCEALNNLGLAMEVKDYWEYSIQERIFLLKFLGDEVLNSSNIREHLEHCTSKSADFQQKLRSLSAEWRNLRFREEILAEKVGKINVLNSIRRSGKGGMTVMLPNHDNWLSINGASSCSFPLNDEVQFDDGLQQHRTSDFFKQKYTSAKGSSTKQSTGSQSQSKETLDSECQVIQLPGKDNWLINENICSNMPSSFARDERLRHNDPVTMPQQQEHLCNGDYASSVDLKKDGEFKQGSGCEMPACDSQQGHNSSGTSRTHVADYIYGRHMNAKNLFSGHCSFPQPDVSGLQACNFEANFVKNKISVLQDSIAFLESQLQKVSLRKDFLGRDSAGRLYWIFFRPGSPPWVVVDGAIMAQQLCLAKERRDLLSDNSTRIENFNNFEGSNVCSQYACPQTDGVLSSRWFSYQSDAEIQELIRWLRDGDLMEKQLLESLLQRLLFGYKESNGNVAQDMCEPISDPTNDEKTVGYSDLGTKALIALEKKYGPFLEMDETKNQMNPSWNAEETFGTRLCRCTCLELLWPSRHHCLVCHMSVSTPYQLKEHKNGKCNLDAQTSRTSSKVTGKVPKGKVVMRSEQGECSDKAELGESSRGESDLRLVGYAKDLASPYDLEDISAKFVTRNCNKELVRKIGLLGTDGTPSFVPTASPYLCDPALKLSPSWKRVVNQKDKSTVVESQKQPSFQGISVIGKGYAINSDGSTKSCPGGDSEEARKTARENVINVKRDRSWSCLKFGHANFSEIRRPPVRSLVGRGAQILEQLKINLLDMEAALPEESLKSSKACLERRCAWRAFVKSAKSVFEMVQATVVFESMIKTEYLKNEWWYWSPLSAAVKISTVSSLALRIYSLDAAIIYDKSFCSPYQIAELGSKLNNNPSPQKNLSSNSKSVGKPVPKTPSSDPTDNSKAQNKSSKKRKGLGG</sequence>
<evidence type="ECO:0000256" key="5">
    <source>
        <dbReference type="ARBA" id="ARBA00022833"/>
    </source>
</evidence>
<keyword evidence="4 9" id="KW-0863">Zinc-finger</keyword>
<keyword evidence="6" id="KW-0103">Bromodomain</keyword>
<name>A0A9Q0FET6_9ROSI</name>
<evidence type="ECO:0000313" key="12">
    <source>
        <dbReference type="EMBL" id="KAJ4830037.1"/>
    </source>
</evidence>
<evidence type="ECO:0000256" key="1">
    <source>
        <dbReference type="ARBA" id="ARBA00004123"/>
    </source>
</evidence>
<dbReference type="Pfam" id="PF00628">
    <property type="entry name" value="PHD"/>
    <property type="match status" value="1"/>
</dbReference>
<dbReference type="Gene3D" id="1.20.920.10">
    <property type="entry name" value="Bromodomain-like"/>
    <property type="match status" value="1"/>
</dbReference>
<reference evidence="12" key="2">
    <citation type="journal article" date="2023" name="Plants (Basel)">
        <title>Annotation of the Turnera subulata (Passifloraceae) Draft Genome Reveals the S-Locus Evolved after the Divergence of Turneroideae from Passifloroideae in a Stepwise Manner.</title>
        <authorList>
            <person name="Henning P.M."/>
            <person name="Roalson E.H."/>
            <person name="Mir W."/>
            <person name="McCubbin A.G."/>
            <person name="Shore J.S."/>
        </authorList>
    </citation>
    <scope>NUCLEOTIDE SEQUENCE</scope>
    <source>
        <strain evidence="12">F60SS</strain>
    </source>
</reference>
<dbReference type="InterPro" id="IPR013083">
    <property type="entry name" value="Znf_RING/FYVE/PHD"/>
</dbReference>
<feature type="compositionally biased region" description="Polar residues" evidence="10">
    <location>
        <begin position="730"/>
        <end position="749"/>
    </location>
</feature>
<dbReference type="InterPro" id="IPR011011">
    <property type="entry name" value="Znf_FYVE_PHD"/>
</dbReference>
<evidence type="ECO:0000256" key="9">
    <source>
        <dbReference type="PROSITE-ProRule" id="PRU00146"/>
    </source>
</evidence>